<dbReference type="Proteomes" id="UP001270053">
    <property type="component" value="Unassembled WGS sequence"/>
</dbReference>
<dbReference type="AlphaFoldDB" id="A0AAJ2SCZ2"/>
<protein>
    <submittedName>
        <fullName evidence="2">Uncharacterized protein</fullName>
    </submittedName>
</protein>
<dbReference type="EMBL" id="JAWXVH010000001">
    <property type="protein sequence ID" value="MDX6184231.1"/>
    <property type="molecule type" value="Genomic_DNA"/>
</dbReference>
<evidence type="ECO:0000313" key="1">
    <source>
        <dbReference type="EMBL" id="MDX6180631.1"/>
    </source>
</evidence>
<organism evidence="2 3">
    <name type="scientific">Flavobacterium flavipigmentatum</name>
    <dbReference type="NCBI Taxonomy" id="2893884"/>
    <lineage>
        <taxon>Bacteria</taxon>
        <taxon>Pseudomonadati</taxon>
        <taxon>Bacteroidota</taxon>
        <taxon>Flavobacteriia</taxon>
        <taxon>Flavobacteriales</taxon>
        <taxon>Flavobacteriaceae</taxon>
        <taxon>Flavobacterium</taxon>
    </lineage>
</organism>
<keyword evidence="4" id="KW-1185">Reference proteome</keyword>
<sequence length="105" mass="11766">MKNSMTTTVNDFQVISVVIPSLNGSYAKLLFLTGVEYAKLKETSKSNIGQNKKIFSLYMESNVNHDLLQSGMGVLTKKQFDELLKENYNSKMQQGRGGKLLRDAV</sequence>
<dbReference type="RefSeq" id="WP_229975352.1">
    <property type="nucleotide sequence ID" value="NZ_CP087133.1"/>
</dbReference>
<name>A0AAJ2SCZ2_9FLAO</name>
<evidence type="ECO:0000313" key="2">
    <source>
        <dbReference type="EMBL" id="MDX6184231.1"/>
    </source>
</evidence>
<accession>A0AAJ2SCZ2</accession>
<evidence type="ECO:0000313" key="4">
    <source>
        <dbReference type="Proteomes" id="UP001278738"/>
    </source>
</evidence>
<gene>
    <name evidence="1" type="ORF">SGQ18_00595</name>
    <name evidence="2" type="ORF">SGQ44_00595</name>
</gene>
<proteinExistence type="predicted"/>
<dbReference type="Proteomes" id="UP001278738">
    <property type="component" value="Unassembled WGS sequence"/>
</dbReference>
<evidence type="ECO:0000313" key="3">
    <source>
        <dbReference type="Proteomes" id="UP001270053"/>
    </source>
</evidence>
<reference evidence="2 4" key="1">
    <citation type="submission" date="2023-11" db="EMBL/GenBank/DDBJ databases">
        <title>Unpublished Manusciprt.</title>
        <authorList>
            <person name="Saticioglu I.B."/>
            <person name="Ay H."/>
            <person name="Ajmi N."/>
            <person name="Altun S."/>
            <person name="Duman M."/>
        </authorList>
    </citation>
    <scope>NUCLEOTIDE SEQUENCE</scope>
    <source>
        <strain evidence="1 4">Fl-33</strain>
        <strain evidence="2">Fl-77</strain>
    </source>
</reference>
<comment type="caution">
    <text evidence="2">The sequence shown here is derived from an EMBL/GenBank/DDBJ whole genome shotgun (WGS) entry which is preliminary data.</text>
</comment>
<dbReference type="EMBL" id="JAWXVG010000001">
    <property type="protein sequence ID" value="MDX6180631.1"/>
    <property type="molecule type" value="Genomic_DNA"/>
</dbReference>